<name>A0A409Y7N4_9AGAR</name>
<evidence type="ECO:0000256" key="2">
    <source>
        <dbReference type="ARBA" id="ARBA00005179"/>
    </source>
</evidence>
<keyword evidence="5 9" id="KW-0479">Metal-binding</keyword>
<keyword evidence="10" id="KW-0812">Transmembrane</keyword>
<dbReference type="Proteomes" id="UP000284706">
    <property type="component" value="Unassembled WGS sequence"/>
</dbReference>
<protein>
    <recommendedName>
        <fullName evidence="13">Cytochrome P450</fullName>
    </recommendedName>
</protein>
<evidence type="ECO:0000256" key="10">
    <source>
        <dbReference type="SAM" id="Phobius"/>
    </source>
</evidence>
<evidence type="ECO:0000256" key="4">
    <source>
        <dbReference type="ARBA" id="ARBA00022617"/>
    </source>
</evidence>
<evidence type="ECO:0000256" key="8">
    <source>
        <dbReference type="ARBA" id="ARBA00023033"/>
    </source>
</evidence>
<evidence type="ECO:0000256" key="7">
    <source>
        <dbReference type="ARBA" id="ARBA00023004"/>
    </source>
</evidence>
<reference evidence="11 12" key="1">
    <citation type="journal article" date="2018" name="Evol. Lett.">
        <title>Horizontal gene cluster transfer increased hallucinogenic mushroom diversity.</title>
        <authorList>
            <person name="Reynolds H.T."/>
            <person name="Vijayakumar V."/>
            <person name="Gluck-Thaler E."/>
            <person name="Korotkin H.B."/>
            <person name="Matheny P.B."/>
            <person name="Slot J.C."/>
        </authorList>
    </citation>
    <scope>NUCLEOTIDE SEQUENCE [LARGE SCALE GENOMIC DNA]</scope>
    <source>
        <strain evidence="11 12">SRW20</strain>
    </source>
</reference>
<dbReference type="InterPro" id="IPR001128">
    <property type="entry name" value="Cyt_P450"/>
</dbReference>
<evidence type="ECO:0000256" key="9">
    <source>
        <dbReference type="PIRSR" id="PIRSR602401-1"/>
    </source>
</evidence>
<dbReference type="AlphaFoldDB" id="A0A409Y7N4"/>
<feature type="transmembrane region" description="Helical" evidence="10">
    <location>
        <begin position="7"/>
        <end position="23"/>
    </location>
</feature>
<dbReference type="EMBL" id="NHYE01001083">
    <property type="protein sequence ID" value="PPQ99020.1"/>
    <property type="molecule type" value="Genomic_DNA"/>
</dbReference>
<accession>A0A409Y7N4</accession>
<dbReference type="SUPFAM" id="SSF48264">
    <property type="entry name" value="Cytochrome P450"/>
    <property type="match status" value="1"/>
</dbReference>
<dbReference type="InParanoid" id="A0A409Y7N4"/>
<dbReference type="PANTHER" id="PTHR46300:SF7">
    <property type="entry name" value="P450, PUTATIVE (EUROFUNG)-RELATED"/>
    <property type="match status" value="1"/>
</dbReference>
<dbReference type="GO" id="GO:0005506">
    <property type="term" value="F:iron ion binding"/>
    <property type="evidence" value="ECO:0007669"/>
    <property type="project" value="InterPro"/>
</dbReference>
<evidence type="ECO:0000256" key="5">
    <source>
        <dbReference type="ARBA" id="ARBA00022723"/>
    </source>
</evidence>
<gene>
    <name evidence="11" type="ORF">CVT26_014397</name>
</gene>
<dbReference type="InterPro" id="IPR050364">
    <property type="entry name" value="Cytochrome_P450_fung"/>
</dbReference>
<dbReference type="InterPro" id="IPR002401">
    <property type="entry name" value="Cyt_P450_E_grp-I"/>
</dbReference>
<evidence type="ECO:0000256" key="3">
    <source>
        <dbReference type="ARBA" id="ARBA00010617"/>
    </source>
</evidence>
<evidence type="ECO:0000313" key="11">
    <source>
        <dbReference type="EMBL" id="PPQ99020.1"/>
    </source>
</evidence>
<feature type="binding site" description="axial binding residue" evidence="9">
    <location>
        <position position="480"/>
    </location>
    <ligand>
        <name>heme</name>
        <dbReference type="ChEBI" id="CHEBI:30413"/>
    </ligand>
    <ligandPart>
        <name>Fe</name>
        <dbReference type="ChEBI" id="CHEBI:18248"/>
    </ligandPart>
</feature>
<dbReference type="PANTHER" id="PTHR46300">
    <property type="entry name" value="P450, PUTATIVE (EUROFUNG)-RELATED-RELATED"/>
    <property type="match status" value="1"/>
</dbReference>
<evidence type="ECO:0000256" key="1">
    <source>
        <dbReference type="ARBA" id="ARBA00001971"/>
    </source>
</evidence>
<evidence type="ECO:0000313" key="12">
    <source>
        <dbReference type="Proteomes" id="UP000284706"/>
    </source>
</evidence>
<keyword evidence="10" id="KW-1133">Transmembrane helix</keyword>
<dbReference type="CDD" id="cd11065">
    <property type="entry name" value="CYP64-like"/>
    <property type="match status" value="1"/>
</dbReference>
<dbReference type="InterPro" id="IPR017972">
    <property type="entry name" value="Cyt_P450_CS"/>
</dbReference>
<dbReference type="PROSITE" id="PS00086">
    <property type="entry name" value="CYTOCHROME_P450"/>
    <property type="match status" value="1"/>
</dbReference>
<keyword evidence="7 9" id="KW-0408">Iron</keyword>
<keyword evidence="4 9" id="KW-0349">Heme</keyword>
<comment type="caution">
    <text evidence="11">The sequence shown here is derived from an EMBL/GenBank/DDBJ whole genome shotgun (WGS) entry which is preliminary data.</text>
</comment>
<dbReference type="InterPro" id="IPR036396">
    <property type="entry name" value="Cyt_P450_sf"/>
</dbReference>
<evidence type="ECO:0008006" key="13">
    <source>
        <dbReference type="Google" id="ProtNLM"/>
    </source>
</evidence>
<dbReference type="SUPFAM" id="SSF53254">
    <property type="entry name" value="Phosphoglycerate mutase-like"/>
    <property type="match status" value="1"/>
</dbReference>
<organism evidence="11 12">
    <name type="scientific">Gymnopilus dilepis</name>
    <dbReference type="NCBI Taxonomy" id="231916"/>
    <lineage>
        <taxon>Eukaryota</taxon>
        <taxon>Fungi</taxon>
        <taxon>Dikarya</taxon>
        <taxon>Basidiomycota</taxon>
        <taxon>Agaricomycotina</taxon>
        <taxon>Agaricomycetes</taxon>
        <taxon>Agaricomycetidae</taxon>
        <taxon>Agaricales</taxon>
        <taxon>Agaricineae</taxon>
        <taxon>Hymenogastraceae</taxon>
        <taxon>Gymnopilus</taxon>
    </lineage>
</organism>
<dbReference type="InterPro" id="IPR029033">
    <property type="entry name" value="His_PPase_superfam"/>
</dbReference>
<dbReference type="STRING" id="231916.A0A409Y7N4"/>
<evidence type="ECO:0000256" key="6">
    <source>
        <dbReference type="ARBA" id="ARBA00023002"/>
    </source>
</evidence>
<sequence>MDIDRNLLGLAAAVSTCFLIWLYKKTRPKFLSESLPPGPRPLPIVGNVFDMPRKKEWETFSKWAREYGDIVFLNVAGHPVVILSSLQATTDLLLERSSIYSDRPHFPLIDLTGHRTFNFGFMSYDKDWIAHRKIFAGGFSKASLAAYHDSHRAATLNLLKNFYRDPTNYANHFRLHAGQLIIDVTYGLPVTSFEDPLIQLAERVLKTVSLSVSPMMWVLNPVPIVQALPSWLGGDNFARRFGLWKKELFDLQVLPYERTKANMASGDSRPSFTSSLLHELESKDGNSEGERLIRNTAAVAYGGICPSNSRLDAVSDAVNSWVRYCKVAIFRPTTSSDIKRPQSVAASTTFLLAMLLYSEAQVRAQKEIDSVVGQGRLPDFCDRPQLPYTTAIMKEVLRWHTPTPQGIPHLLTRDDHYRDYVLPAGCIVIGNIWGILHDPAVFEEPFEFRPERHLLPKSEQAAARMELFDRVAFGFGRRSCPGRLFAEDELWLMFAQFLAVYSVFPDPAYPPPKPEFCERDYESILGYFAHDSPDEQSFPAVPQHLGLKDDSEDRWRKFFQILEQLNASATPGSSYKFFLLARHGQGYHNVAELKYGTKAWNDYWAKLDGDGEITWGPDPLLTDLGQEQAKTNAKEPHAYQMLRRREAEGAIKTALARCWVKGPQTEMLFRTTILSAMGMALQLVTAGPARGSILKLSSIQEIRDWVAQTDADITYSGKPIDFGDLSKYNALDTTVVFCNRVTGTLWGPAGLVGANRLKRRAQKKIKDLWYPVGNPGSRKWERSLASLAGLAEYHLLNVIINDDASHTSLYDKLGPIRSLKDCTDTEDLLNDKQSEAYKAYFYQVHERVIWEHLEEFCPSYQSIDICHYWLSLPEEVKPAVVKTISRIIVFNPAEDLSDQERLLETAGLASAMVLLELSRHKRPKKNPGKKRPQFSRWAGDSILRKALRNAEELRDL</sequence>
<dbReference type="GO" id="GO:0004497">
    <property type="term" value="F:monooxygenase activity"/>
    <property type="evidence" value="ECO:0007669"/>
    <property type="project" value="UniProtKB-KW"/>
</dbReference>
<keyword evidence="10" id="KW-0472">Membrane</keyword>
<comment type="pathway">
    <text evidence="2">Secondary metabolite biosynthesis.</text>
</comment>
<dbReference type="OrthoDB" id="2789670at2759"/>
<dbReference type="PRINTS" id="PR00463">
    <property type="entry name" value="EP450I"/>
</dbReference>
<keyword evidence="6" id="KW-0560">Oxidoreductase</keyword>
<dbReference type="Gene3D" id="1.10.630.10">
    <property type="entry name" value="Cytochrome P450"/>
    <property type="match status" value="1"/>
</dbReference>
<keyword evidence="8" id="KW-0503">Monooxygenase</keyword>
<dbReference type="GO" id="GO:0020037">
    <property type="term" value="F:heme binding"/>
    <property type="evidence" value="ECO:0007669"/>
    <property type="project" value="InterPro"/>
</dbReference>
<dbReference type="Pfam" id="PF00067">
    <property type="entry name" value="p450"/>
    <property type="match status" value="2"/>
</dbReference>
<keyword evidence="12" id="KW-1185">Reference proteome</keyword>
<proteinExistence type="inferred from homology"/>
<comment type="cofactor">
    <cofactor evidence="1 9">
        <name>heme</name>
        <dbReference type="ChEBI" id="CHEBI:30413"/>
    </cofactor>
</comment>
<dbReference type="GO" id="GO:0016705">
    <property type="term" value="F:oxidoreductase activity, acting on paired donors, with incorporation or reduction of molecular oxygen"/>
    <property type="evidence" value="ECO:0007669"/>
    <property type="project" value="InterPro"/>
</dbReference>
<comment type="similarity">
    <text evidence="3">Belongs to the cytochrome P450 family.</text>
</comment>